<accession>A0A5Q0TDE5</accession>
<dbReference type="PROSITE" id="PS51257">
    <property type="entry name" value="PROKAR_LIPOPROTEIN"/>
    <property type="match status" value="1"/>
</dbReference>
<dbReference type="AlphaFoldDB" id="A0A5Q0TDE5"/>
<name>A0A5Q0TDE5_9VIBR</name>
<keyword evidence="1" id="KW-0732">Signal</keyword>
<evidence type="ECO:0000313" key="2">
    <source>
        <dbReference type="EMBL" id="QGA64691.1"/>
    </source>
</evidence>
<reference evidence="2 3" key="1">
    <citation type="submission" date="2019-10" db="EMBL/GenBank/DDBJ databases">
        <title>Vibrio sp. nov., isolated from Coralline algae surface.</title>
        <authorList>
            <person name="Geng Y."/>
            <person name="Zhang X."/>
        </authorList>
    </citation>
    <scope>NUCLEOTIDE SEQUENCE [LARGE SCALE GENOMIC DNA]</scope>
    <source>
        <strain evidence="2 3">SM1977</strain>
    </source>
</reference>
<dbReference type="RefSeq" id="WP_153446817.1">
    <property type="nucleotide sequence ID" value="NZ_CP045699.1"/>
</dbReference>
<proteinExistence type="predicted"/>
<feature type="chain" id="PRO_5024439465" evidence="1">
    <location>
        <begin position="19"/>
        <end position="153"/>
    </location>
</feature>
<evidence type="ECO:0000313" key="3">
    <source>
        <dbReference type="Proteomes" id="UP000348942"/>
    </source>
</evidence>
<evidence type="ECO:0000256" key="1">
    <source>
        <dbReference type="SAM" id="SignalP"/>
    </source>
</evidence>
<dbReference type="InterPro" id="IPR053196">
    <property type="entry name" value="Lipoprotein_YbaY-like"/>
</dbReference>
<organism evidence="2 3">
    <name type="scientific">Vibrio algicola</name>
    <dbReference type="NCBI Taxonomy" id="2662262"/>
    <lineage>
        <taxon>Bacteria</taxon>
        <taxon>Pseudomonadati</taxon>
        <taxon>Pseudomonadota</taxon>
        <taxon>Gammaproteobacteria</taxon>
        <taxon>Vibrionales</taxon>
        <taxon>Vibrionaceae</taxon>
        <taxon>Vibrio</taxon>
    </lineage>
</organism>
<dbReference type="Pfam" id="PF09619">
    <property type="entry name" value="YscW"/>
    <property type="match status" value="1"/>
</dbReference>
<dbReference type="InterPro" id="IPR039366">
    <property type="entry name" value="Pilotin"/>
</dbReference>
<protein>
    <submittedName>
        <fullName evidence="2">Lipo-like protein</fullName>
    </submittedName>
</protein>
<dbReference type="EMBL" id="CP045699">
    <property type="protein sequence ID" value="QGA64691.1"/>
    <property type="molecule type" value="Genomic_DNA"/>
</dbReference>
<dbReference type="PANTHER" id="PTHR38013">
    <property type="entry name" value="GLYCOPROTEIN/POLYSACCHARIDE METABOLISM"/>
    <property type="match status" value="1"/>
</dbReference>
<keyword evidence="3" id="KW-1185">Reference proteome</keyword>
<dbReference type="Proteomes" id="UP000348942">
    <property type="component" value="Chromosome 1"/>
</dbReference>
<feature type="signal peptide" evidence="1">
    <location>
        <begin position="1"/>
        <end position="18"/>
    </location>
</feature>
<dbReference type="PANTHER" id="PTHR38013:SF1">
    <property type="entry name" value="GLYCOPROTEIN_POLYSACCHARIDE METABOLISM"/>
    <property type="match status" value="1"/>
</dbReference>
<gene>
    <name evidence="2" type="ORF">GFB47_04310</name>
</gene>
<sequence length="153" mass="16651">MKKSVMLVSSIICASWLAGCSSSPTIDTQETPAQAAQVGKPIMLESIVGTVAYRERLSLPETAVLTVTLEDVSIADKKADIIATESMITGGKQVPFNFKLDFDNNKILQNHTYVVRAKIALNGKLRFTTDTAYRVITDSNQTQSVQLMLVGVK</sequence>